<keyword evidence="1" id="KW-0805">Transcription regulation</keyword>
<dbReference type="GO" id="GO:0003700">
    <property type="term" value="F:DNA-binding transcription factor activity"/>
    <property type="evidence" value="ECO:0007669"/>
    <property type="project" value="InterPro"/>
</dbReference>
<accession>A0A517ZEE1</accession>
<sequence>MNGPERPGFLITRLAHLFRSRVESVLARSGSELSVEESALLMVLVESGQPLRRGEFAEIMLRDKTTITRQLDGLERKGLVRRKPDPSDGRAVLITPTPKGRRQIDRLLPQSRELRESLKRGLSAEEWQTTMKGMRQMMDNLIAMD</sequence>
<dbReference type="GO" id="GO:0003677">
    <property type="term" value="F:DNA binding"/>
    <property type="evidence" value="ECO:0007669"/>
    <property type="project" value="UniProtKB-KW"/>
</dbReference>
<dbReference type="PRINTS" id="PR00598">
    <property type="entry name" value="HTHMARR"/>
</dbReference>
<dbReference type="PROSITE" id="PS50995">
    <property type="entry name" value="HTH_MARR_2"/>
    <property type="match status" value="1"/>
</dbReference>
<evidence type="ECO:0000256" key="1">
    <source>
        <dbReference type="ARBA" id="ARBA00023015"/>
    </source>
</evidence>
<name>A0A517ZEE1_9PLAN</name>
<dbReference type="GO" id="GO:0006950">
    <property type="term" value="P:response to stress"/>
    <property type="evidence" value="ECO:0007669"/>
    <property type="project" value="TreeGrafter"/>
</dbReference>
<dbReference type="EMBL" id="CP036275">
    <property type="protein sequence ID" value="QDU40835.1"/>
    <property type="molecule type" value="Genomic_DNA"/>
</dbReference>
<evidence type="ECO:0000259" key="4">
    <source>
        <dbReference type="PROSITE" id="PS50995"/>
    </source>
</evidence>
<dbReference type="OrthoDB" id="5327581at2"/>
<dbReference type="SMART" id="SM00347">
    <property type="entry name" value="HTH_MARR"/>
    <property type="match status" value="1"/>
</dbReference>
<dbReference type="Gene3D" id="1.10.10.10">
    <property type="entry name" value="Winged helix-like DNA-binding domain superfamily/Winged helix DNA-binding domain"/>
    <property type="match status" value="1"/>
</dbReference>
<dbReference type="InterPro" id="IPR036388">
    <property type="entry name" value="WH-like_DNA-bd_sf"/>
</dbReference>
<protein>
    <submittedName>
        <fullName evidence="5">DNA-binding transcriptional repressor MarR</fullName>
    </submittedName>
</protein>
<evidence type="ECO:0000256" key="2">
    <source>
        <dbReference type="ARBA" id="ARBA00023125"/>
    </source>
</evidence>
<evidence type="ECO:0000313" key="5">
    <source>
        <dbReference type="EMBL" id="QDU40835.1"/>
    </source>
</evidence>
<dbReference type="RefSeq" id="WP_145372084.1">
    <property type="nucleotide sequence ID" value="NZ_CP036275.1"/>
</dbReference>
<dbReference type="InterPro" id="IPR039422">
    <property type="entry name" value="MarR/SlyA-like"/>
</dbReference>
<dbReference type="PROSITE" id="PS01117">
    <property type="entry name" value="HTH_MARR_1"/>
    <property type="match status" value="1"/>
</dbReference>
<dbReference type="InterPro" id="IPR036390">
    <property type="entry name" value="WH_DNA-bd_sf"/>
</dbReference>
<gene>
    <name evidence="5" type="ORF">Mal4_51980</name>
</gene>
<reference evidence="5 6" key="1">
    <citation type="submission" date="2019-02" db="EMBL/GenBank/DDBJ databases">
        <title>Deep-cultivation of Planctomycetes and their phenomic and genomic characterization uncovers novel biology.</title>
        <authorList>
            <person name="Wiegand S."/>
            <person name="Jogler M."/>
            <person name="Boedeker C."/>
            <person name="Pinto D."/>
            <person name="Vollmers J."/>
            <person name="Rivas-Marin E."/>
            <person name="Kohn T."/>
            <person name="Peeters S.H."/>
            <person name="Heuer A."/>
            <person name="Rast P."/>
            <person name="Oberbeckmann S."/>
            <person name="Bunk B."/>
            <person name="Jeske O."/>
            <person name="Meyerdierks A."/>
            <person name="Storesund J.E."/>
            <person name="Kallscheuer N."/>
            <person name="Luecker S."/>
            <person name="Lage O.M."/>
            <person name="Pohl T."/>
            <person name="Merkel B.J."/>
            <person name="Hornburger P."/>
            <person name="Mueller R.-W."/>
            <person name="Bruemmer F."/>
            <person name="Labrenz M."/>
            <person name="Spormann A.M."/>
            <person name="Op den Camp H."/>
            <person name="Overmann J."/>
            <person name="Amann R."/>
            <person name="Jetten M.S.M."/>
            <person name="Mascher T."/>
            <person name="Medema M.H."/>
            <person name="Devos D.P."/>
            <person name="Kaster A.-K."/>
            <person name="Ovreas L."/>
            <person name="Rohde M."/>
            <person name="Galperin M.Y."/>
            <person name="Jogler C."/>
        </authorList>
    </citation>
    <scope>NUCLEOTIDE SEQUENCE [LARGE SCALE GENOMIC DNA]</scope>
    <source>
        <strain evidence="5 6">Mal4</strain>
    </source>
</reference>
<dbReference type="InterPro" id="IPR023187">
    <property type="entry name" value="Tscrpt_reg_MarR-type_CS"/>
</dbReference>
<evidence type="ECO:0000313" key="6">
    <source>
        <dbReference type="Proteomes" id="UP000320496"/>
    </source>
</evidence>
<evidence type="ECO:0000256" key="3">
    <source>
        <dbReference type="ARBA" id="ARBA00023163"/>
    </source>
</evidence>
<proteinExistence type="predicted"/>
<dbReference type="PANTHER" id="PTHR33164">
    <property type="entry name" value="TRANSCRIPTIONAL REGULATOR, MARR FAMILY"/>
    <property type="match status" value="1"/>
</dbReference>
<keyword evidence="2 5" id="KW-0238">DNA-binding</keyword>
<dbReference type="KEGG" id="mri:Mal4_51980"/>
<organism evidence="5 6">
    <name type="scientific">Maioricimonas rarisocia</name>
    <dbReference type="NCBI Taxonomy" id="2528026"/>
    <lineage>
        <taxon>Bacteria</taxon>
        <taxon>Pseudomonadati</taxon>
        <taxon>Planctomycetota</taxon>
        <taxon>Planctomycetia</taxon>
        <taxon>Planctomycetales</taxon>
        <taxon>Planctomycetaceae</taxon>
        <taxon>Maioricimonas</taxon>
    </lineage>
</organism>
<feature type="domain" description="HTH marR-type" evidence="4">
    <location>
        <begin position="7"/>
        <end position="139"/>
    </location>
</feature>
<dbReference type="Pfam" id="PF01047">
    <property type="entry name" value="MarR"/>
    <property type="match status" value="1"/>
</dbReference>
<dbReference type="AlphaFoldDB" id="A0A517ZEE1"/>
<dbReference type="SUPFAM" id="SSF46785">
    <property type="entry name" value="Winged helix' DNA-binding domain"/>
    <property type="match status" value="1"/>
</dbReference>
<dbReference type="PANTHER" id="PTHR33164:SF64">
    <property type="entry name" value="TRANSCRIPTIONAL REGULATOR SLYA"/>
    <property type="match status" value="1"/>
</dbReference>
<keyword evidence="6" id="KW-1185">Reference proteome</keyword>
<dbReference type="InterPro" id="IPR000835">
    <property type="entry name" value="HTH_MarR-typ"/>
</dbReference>
<keyword evidence="3" id="KW-0804">Transcription</keyword>
<dbReference type="Proteomes" id="UP000320496">
    <property type="component" value="Chromosome"/>
</dbReference>